<evidence type="ECO:0000256" key="2">
    <source>
        <dbReference type="ARBA" id="ARBA00006920"/>
    </source>
</evidence>
<evidence type="ECO:0000256" key="9">
    <source>
        <dbReference type="ARBA" id="ARBA00023065"/>
    </source>
</evidence>
<comment type="catalytic activity">
    <reaction evidence="12">
        <text>K(+)(in) = K(+)(out)</text>
        <dbReference type="Rhea" id="RHEA:29463"/>
        <dbReference type="ChEBI" id="CHEBI:29103"/>
    </reaction>
</comment>
<evidence type="ECO:0000256" key="11">
    <source>
        <dbReference type="ARBA" id="ARBA00023303"/>
    </source>
</evidence>
<keyword evidence="8 13" id="KW-1133">Transmembrane helix</keyword>
<comment type="subcellular location">
    <subcellularLocation>
        <location evidence="1">Membrane</location>
        <topology evidence="1">Multi-pass membrane protein</topology>
    </subcellularLocation>
</comment>
<dbReference type="PANTHER" id="PTHR31462:SF5">
    <property type="entry name" value="ENDOSOMAL_LYSOSOMAL PROTON CHANNEL TMEM175"/>
    <property type="match status" value="1"/>
</dbReference>
<dbReference type="RefSeq" id="WP_249914119.1">
    <property type="nucleotide sequence ID" value="NZ_JAMGBB010000001.1"/>
</dbReference>
<feature type="transmembrane region" description="Helical" evidence="13">
    <location>
        <begin position="58"/>
        <end position="78"/>
    </location>
</feature>
<evidence type="ECO:0000313" key="14">
    <source>
        <dbReference type="EMBL" id="MCL6739636.1"/>
    </source>
</evidence>
<organism evidence="14 15">
    <name type="scientific">Sphingomonas brevis</name>
    <dbReference type="NCBI Taxonomy" id="2908206"/>
    <lineage>
        <taxon>Bacteria</taxon>
        <taxon>Pseudomonadati</taxon>
        <taxon>Pseudomonadota</taxon>
        <taxon>Alphaproteobacteria</taxon>
        <taxon>Sphingomonadales</taxon>
        <taxon>Sphingomonadaceae</taxon>
        <taxon>Sphingomonas</taxon>
    </lineage>
</organism>
<dbReference type="EMBL" id="JAMGBB010000001">
    <property type="protein sequence ID" value="MCL6739636.1"/>
    <property type="molecule type" value="Genomic_DNA"/>
</dbReference>
<feature type="transmembrane region" description="Helical" evidence="13">
    <location>
        <begin position="119"/>
        <end position="137"/>
    </location>
</feature>
<accession>A0ABT0S5G4</accession>
<protein>
    <submittedName>
        <fullName evidence="14">TMEM175 family protein</fullName>
    </submittedName>
</protein>
<evidence type="ECO:0000256" key="8">
    <source>
        <dbReference type="ARBA" id="ARBA00022989"/>
    </source>
</evidence>
<comment type="caution">
    <text evidence="14">The sequence shown here is derived from an EMBL/GenBank/DDBJ whole genome shotgun (WGS) entry which is preliminary data.</text>
</comment>
<proteinExistence type="inferred from homology"/>
<gene>
    <name evidence="14" type="ORF">LZ518_00565</name>
</gene>
<evidence type="ECO:0000256" key="13">
    <source>
        <dbReference type="SAM" id="Phobius"/>
    </source>
</evidence>
<dbReference type="InterPro" id="IPR010617">
    <property type="entry name" value="TMEM175-like"/>
</dbReference>
<evidence type="ECO:0000313" key="15">
    <source>
        <dbReference type="Proteomes" id="UP001165383"/>
    </source>
</evidence>
<evidence type="ECO:0000256" key="1">
    <source>
        <dbReference type="ARBA" id="ARBA00004141"/>
    </source>
</evidence>
<name>A0ABT0S5G4_9SPHN</name>
<keyword evidence="15" id="KW-1185">Reference proteome</keyword>
<keyword evidence="5 13" id="KW-0812">Transmembrane</keyword>
<reference evidence="14" key="1">
    <citation type="submission" date="2022-05" db="EMBL/GenBank/DDBJ databases">
        <authorList>
            <person name="Jo J.-H."/>
            <person name="Im W.-T."/>
        </authorList>
    </citation>
    <scope>NUCLEOTIDE SEQUENCE</scope>
    <source>
        <strain evidence="14">RB56-2</strain>
    </source>
</reference>
<keyword evidence="9" id="KW-0406">Ion transport</keyword>
<feature type="transmembrane region" description="Helical" evidence="13">
    <location>
        <begin position="90"/>
        <end position="107"/>
    </location>
</feature>
<evidence type="ECO:0000256" key="6">
    <source>
        <dbReference type="ARBA" id="ARBA00022826"/>
    </source>
</evidence>
<dbReference type="PANTHER" id="PTHR31462">
    <property type="entry name" value="ENDOSOMAL/LYSOSOMAL POTASSIUM CHANNEL TMEM175"/>
    <property type="match status" value="1"/>
</dbReference>
<evidence type="ECO:0000256" key="10">
    <source>
        <dbReference type="ARBA" id="ARBA00023136"/>
    </source>
</evidence>
<keyword evidence="4" id="KW-0633">Potassium transport</keyword>
<feature type="transmembrane region" description="Helical" evidence="13">
    <location>
        <begin position="157"/>
        <end position="175"/>
    </location>
</feature>
<evidence type="ECO:0000256" key="12">
    <source>
        <dbReference type="ARBA" id="ARBA00034430"/>
    </source>
</evidence>
<keyword evidence="10 13" id="KW-0472">Membrane</keyword>
<keyword evidence="11" id="KW-0407">Ion channel</keyword>
<keyword evidence="3" id="KW-0813">Transport</keyword>
<evidence type="ECO:0000256" key="5">
    <source>
        <dbReference type="ARBA" id="ARBA00022692"/>
    </source>
</evidence>
<feature type="transmembrane region" description="Helical" evidence="13">
    <location>
        <begin position="20"/>
        <end position="38"/>
    </location>
</feature>
<sequence length="218" mass="24527">MNEKTANIELRPTNRRLELFSDGVFAIVITIMVIEIHIPDILAFANDRAALNHLAGELLAYALSFLVIANLWTSHHYLVFTIHMPARSTIWFNNLLLFTISLIPITTRFLGMHPGSPRAAAFYGAVATACTGAFMLLRSHAARKTHNEAHRLIHRRILRRTWLILAIYAASIPLAFVNTGLAWACFIIVPPMLFLPIIRAQPIQAERADQHAMERSCP</sequence>
<dbReference type="Proteomes" id="UP001165383">
    <property type="component" value="Unassembled WGS sequence"/>
</dbReference>
<comment type="similarity">
    <text evidence="2">Belongs to the TMEM175 family.</text>
</comment>
<dbReference type="Pfam" id="PF06736">
    <property type="entry name" value="TMEM175"/>
    <property type="match status" value="1"/>
</dbReference>
<evidence type="ECO:0000256" key="3">
    <source>
        <dbReference type="ARBA" id="ARBA00022448"/>
    </source>
</evidence>
<evidence type="ECO:0000256" key="4">
    <source>
        <dbReference type="ARBA" id="ARBA00022538"/>
    </source>
</evidence>
<keyword evidence="7" id="KW-0630">Potassium</keyword>
<keyword evidence="6" id="KW-0631">Potassium channel</keyword>
<evidence type="ECO:0000256" key="7">
    <source>
        <dbReference type="ARBA" id="ARBA00022958"/>
    </source>
</evidence>